<sequence length="165" mass="18694">MVFEFMSRGCLSYNLREKGETVDWEKRLMIAMQISSAIQMLHMHINPPVCHGNITSDNILLDEFCNAKLELLRGEPLENRNLRSREEINELVDGQDRLDRRLGIPPENSKMRALAKFGEIAIWCINSSSNVEGDENNPKIGDILSGLQQVKKLFCTVSSSEADKS</sequence>
<dbReference type="AlphaFoldDB" id="A0ABD3IWF9"/>
<comment type="caution">
    <text evidence="2">The sequence shown here is derived from an EMBL/GenBank/DDBJ whole genome shotgun (WGS) entry which is preliminary data.</text>
</comment>
<dbReference type="InterPro" id="IPR000719">
    <property type="entry name" value="Prot_kinase_dom"/>
</dbReference>
<organism evidence="2 3">
    <name type="scientific">Eucalyptus globulus</name>
    <name type="common">Tasmanian blue gum</name>
    <dbReference type="NCBI Taxonomy" id="34317"/>
    <lineage>
        <taxon>Eukaryota</taxon>
        <taxon>Viridiplantae</taxon>
        <taxon>Streptophyta</taxon>
        <taxon>Embryophyta</taxon>
        <taxon>Tracheophyta</taxon>
        <taxon>Spermatophyta</taxon>
        <taxon>Magnoliopsida</taxon>
        <taxon>eudicotyledons</taxon>
        <taxon>Gunneridae</taxon>
        <taxon>Pentapetalae</taxon>
        <taxon>rosids</taxon>
        <taxon>malvids</taxon>
        <taxon>Myrtales</taxon>
        <taxon>Myrtaceae</taxon>
        <taxon>Myrtoideae</taxon>
        <taxon>Eucalypteae</taxon>
        <taxon>Eucalyptus</taxon>
    </lineage>
</organism>
<dbReference type="EMBL" id="JBJKBG010000010">
    <property type="protein sequence ID" value="KAL3718574.1"/>
    <property type="molecule type" value="Genomic_DNA"/>
</dbReference>
<dbReference type="InterPro" id="IPR011009">
    <property type="entry name" value="Kinase-like_dom_sf"/>
</dbReference>
<evidence type="ECO:0000313" key="2">
    <source>
        <dbReference type="EMBL" id="KAL3718574.1"/>
    </source>
</evidence>
<dbReference type="Proteomes" id="UP001634007">
    <property type="component" value="Unassembled WGS sequence"/>
</dbReference>
<dbReference type="PANTHER" id="PTHR46146">
    <property type="entry name" value="SERINE/THREONINE-PROTEIN KINASE-LIKE PROTEIN CCR4"/>
    <property type="match status" value="1"/>
</dbReference>
<feature type="domain" description="Protein kinase" evidence="1">
    <location>
        <begin position="1"/>
        <end position="165"/>
    </location>
</feature>
<dbReference type="PROSITE" id="PS50011">
    <property type="entry name" value="PROTEIN_KINASE_DOM"/>
    <property type="match status" value="1"/>
</dbReference>
<protein>
    <recommendedName>
        <fullName evidence="1">Protein kinase domain-containing protein</fullName>
    </recommendedName>
</protein>
<name>A0ABD3IWF9_EUCGL</name>
<keyword evidence="3" id="KW-1185">Reference proteome</keyword>
<proteinExistence type="predicted"/>
<dbReference type="Gene3D" id="1.10.510.10">
    <property type="entry name" value="Transferase(Phosphotransferase) domain 1"/>
    <property type="match status" value="1"/>
</dbReference>
<evidence type="ECO:0000313" key="3">
    <source>
        <dbReference type="Proteomes" id="UP001634007"/>
    </source>
</evidence>
<accession>A0ABD3IWF9</accession>
<dbReference type="InterPro" id="IPR001245">
    <property type="entry name" value="Ser-Thr/Tyr_kinase_cat_dom"/>
</dbReference>
<evidence type="ECO:0000259" key="1">
    <source>
        <dbReference type="PROSITE" id="PS50011"/>
    </source>
</evidence>
<reference evidence="2 3" key="1">
    <citation type="submission" date="2024-11" db="EMBL/GenBank/DDBJ databases">
        <title>Chromosome-level genome assembly of Eucalyptus globulus Labill. provides insights into its genome evolution.</title>
        <authorList>
            <person name="Li X."/>
        </authorList>
    </citation>
    <scope>NUCLEOTIDE SEQUENCE [LARGE SCALE GENOMIC DNA]</scope>
    <source>
        <strain evidence="2">CL2024</strain>
        <tissue evidence="2">Fresh tender leaves</tissue>
    </source>
</reference>
<dbReference type="Pfam" id="PF07714">
    <property type="entry name" value="PK_Tyr_Ser-Thr"/>
    <property type="match status" value="1"/>
</dbReference>
<dbReference type="SUPFAM" id="SSF56112">
    <property type="entry name" value="Protein kinase-like (PK-like)"/>
    <property type="match status" value="1"/>
</dbReference>
<dbReference type="PANTHER" id="PTHR46146:SF3">
    <property type="entry name" value="SERINE_THREONINE-PROTEIN KINASE-LIKE PROTEIN CCR3-RELATED"/>
    <property type="match status" value="1"/>
</dbReference>
<gene>
    <name evidence="2" type="ORF">ACJRO7_003666</name>
</gene>